<comment type="caution">
    <text evidence="1">The sequence shown here is derived from an EMBL/GenBank/DDBJ whole genome shotgun (WGS) entry which is preliminary data.</text>
</comment>
<proteinExistence type="predicted"/>
<evidence type="ECO:0000313" key="2">
    <source>
        <dbReference type="Proteomes" id="UP000238071"/>
    </source>
</evidence>
<evidence type="ECO:0000313" key="1">
    <source>
        <dbReference type="EMBL" id="PPK68684.1"/>
    </source>
</evidence>
<gene>
    <name evidence="1" type="ORF">B0F88_11192</name>
</gene>
<keyword evidence="2" id="KW-1185">Reference proteome</keyword>
<name>A0A2S6GTZ6_9GAMM</name>
<dbReference type="Proteomes" id="UP000238071">
    <property type="component" value="Unassembled WGS sequence"/>
</dbReference>
<reference evidence="1 2" key="1">
    <citation type="submission" date="2018-02" db="EMBL/GenBank/DDBJ databases">
        <title>Subsurface microbial communities from deep shales in Ohio and West Virginia, USA.</title>
        <authorList>
            <person name="Wrighton K."/>
        </authorList>
    </citation>
    <scope>NUCLEOTIDE SEQUENCE [LARGE SCALE GENOMIC DNA]</scope>
    <source>
        <strain evidence="1 2">OWC-G53F</strain>
    </source>
</reference>
<protein>
    <submittedName>
        <fullName evidence="1">Uncharacterized protein</fullName>
    </submittedName>
</protein>
<dbReference type="AlphaFoldDB" id="A0A2S6GTZ6"/>
<dbReference type="OrthoDB" id="5586840at2"/>
<accession>A0A2S6GTZ6</accession>
<dbReference type="RefSeq" id="WP_104424518.1">
    <property type="nucleotide sequence ID" value="NZ_PTIY01000011.1"/>
</dbReference>
<organism evidence="1 2">
    <name type="scientific">Methylobacter tundripaludum</name>
    <dbReference type="NCBI Taxonomy" id="173365"/>
    <lineage>
        <taxon>Bacteria</taxon>
        <taxon>Pseudomonadati</taxon>
        <taxon>Pseudomonadota</taxon>
        <taxon>Gammaproteobacteria</taxon>
        <taxon>Methylococcales</taxon>
        <taxon>Methylococcaceae</taxon>
        <taxon>Methylobacter</taxon>
    </lineage>
</organism>
<dbReference type="Pfam" id="PF22399">
    <property type="entry name" value="DUF6979"/>
    <property type="match status" value="1"/>
</dbReference>
<sequence length="133" mass="14617">MTYGKSKYGVVAVEAACFASEGVDPIAAWKASAARMFPDSPSCEHKGCPKSTFLGLAESGEIAGVKSGKYTKSMDNRTYAETALKLLRENESWAQSPRELWLRVIEGSNKKHNSQMDVVIALWRAKKFVGQNL</sequence>
<dbReference type="EMBL" id="PTIY01000011">
    <property type="protein sequence ID" value="PPK68684.1"/>
    <property type="molecule type" value="Genomic_DNA"/>
</dbReference>
<dbReference type="InterPro" id="IPR053917">
    <property type="entry name" value="DUF6979"/>
</dbReference>